<dbReference type="GO" id="GO:0004721">
    <property type="term" value="F:phosphoprotein phosphatase activity"/>
    <property type="evidence" value="ECO:0007669"/>
    <property type="project" value="TreeGrafter"/>
</dbReference>
<evidence type="ECO:0000256" key="9">
    <source>
        <dbReference type="ARBA" id="ARBA00023012"/>
    </source>
</evidence>
<name>A0A1A5YHC3_9BACL</name>
<comment type="caution">
    <text evidence="11">The sequence shown here is derived from an EMBL/GenBank/DDBJ whole genome shotgun (WGS) entry which is preliminary data.</text>
</comment>
<evidence type="ECO:0000256" key="2">
    <source>
        <dbReference type="ARBA" id="ARBA00004370"/>
    </source>
</evidence>
<dbReference type="PANTHER" id="PTHR45453:SF1">
    <property type="entry name" value="PHOSPHATE REGULON SENSOR PROTEIN PHOR"/>
    <property type="match status" value="1"/>
</dbReference>
<keyword evidence="5" id="KW-0808">Transferase</keyword>
<dbReference type="InterPro" id="IPR005467">
    <property type="entry name" value="His_kinase_dom"/>
</dbReference>
<dbReference type="Pfam" id="PF02518">
    <property type="entry name" value="HATPase_c"/>
    <property type="match status" value="1"/>
</dbReference>
<dbReference type="SUPFAM" id="SSF55874">
    <property type="entry name" value="ATPase domain of HSP90 chaperone/DNA topoisomerase II/histidine kinase"/>
    <property type="match status" value="1"/>
</dbReference>
<evidence type="ECO:0000313" key="12">
    <source>
        <dbReference type="Proteomes" id="UP000092024"/>
    </source>
</evidence>
<dbReference type="AlphaFoldDB" id="A0A1A5YHC3"/>
<dbReference type="InterPro" id="IPR036097">
    <property type="entry name" value="HisK_dim/P_sf"/>
</dbReference>
<dbReference type="InterPro" id="IPR036890">
    <property type="entry name" value="HATPase_C_sf"/>
</dbReference>
<dbReference type="EC" id="2.7.13.3" evidence="3"/>
<accession>A0A1A5YHC3</accession>
<keyword evidence="9" id="KW-0902">Two-component regulatory system</keyword>
<dbReference type="GO" id="GO:0005524">
    <property type="term" value="F:ATP binding"/>
    <property type="evidence" value="ECO:0007669"/>
    <property type="project" value="UniProtKB-KW"/>
</dbReference>
<proteinExistence type="predicted"/>
<dbReference type="EMBL" id="LYPA01000064">
    <property type="protein sequence ID" value="OBR65061.1"/>
    <property type="molecule type" value="Genomic_DNA"/>
</dbReference>
<dbReference type="InterPro" id="IPR003594">
    <property type="entry name" value="HATPase_dom"/>
</dbReference>
<evidence type="ECO:0000256" key="7">
    <source>
        <dbReference type="ARBA" id="ARBA00022777"/>
    </source>
</evidence>
<evidence type="ECO:0000256" key="4">
    <source>
        <dbReference type="ARBA" id="ARBA00022553"/>
    </source>
</evidence>
<sequence>MWIRKREIKKLSEDIRKIIDGQDIDLRDNRSDLFSMLKNDIHTLANRRSEQVNVLERDQKLMVDMLTNISHQLKTPLTSMLIMIDLLDSAPSDKQAEFITNIKLSLARMDWLVSAFLKMAKIDAGIIRFSRERIQSPLLINLALEPLKIVLDVKNQKVEVNNETVFFCDMRWTAEALTNIIKNASEHSPEGGIIRLDMGTNPICTWISVIDSGAGMTNAEISNAFKKYKGSRRKEGYGIGLPLALAIMRGQNGDIRIDRGNDTGAVFTLKFFK</sequence>
<dbReference type="Gene3D" id="3.30.565.10">
    <property type="entry name" value="Histidine kinase-like ATPase, C-terminal domain"/>
    <property type="match status" value="1"/>
</dbReference>
<evidence type="ECO:0000256" key="5">
    <source>
        <dbReference type="ARBA" id="ARBA00022679"/>
    </source>
</evidence>
<protein>
    <recommendedName>
        <fullName evidence="3">histidine kinase</fullName>
        <ecNumber evidence="3">2.7.13.3</ecNumber>
    </recommendedName>
</protein>
<keyword evidence="7" id="KW-0418">Kinase</keyword>
<feature type="domain" description="Histidine kinase" evidence="10">
    <location>
        <begin position="68"/>
        <end position="273"/>
    </location>
</feature>
<dbReference type="Pfam" id="PF00512">
    <property type="entry name" value="HisKA"/>
    <property type="match status" value="1"/>
</dbReference>
<dbReference type="OrthoDB" id="9773956at2"/>
<keyword evidence="12" id="KW-1185">Reference proteome</keyword>
<comment type="subcellular location">
    <subcellularLocation>
        <location evidence="2">Membrane</location>
    </subcellularLocation>
</comment>
<dbReference type="InterPro" id="IPR050351">
    <property type="entry name" value="BphY/WalK/GraS-like"/>
</dbReference>
<dbReference type="STRING" id="1844972.A7K91_05740"/>
<gene>
    <name evidence="11" type="ORF">A7K91_05740</name>
</gene>
<dbReference type="SMART" id="SM00387">
    <property type="entry name" value="HATPase_c"/>
    <property type="match status" value="1"/>
</dbReference>
<dbReference type="SUPFAM" id="SSF47384">
    <property type="entry name" value="Homodimeric domain of signal transducing histidine kinase"/>
    <property type="match status" value="1"/>
</dbReference>
<dbReference type="GO" id="GO:0005886">
    <property type="term" value="C:plasma membrane"/>
    <property type="evidence" value="ECO:0007669"/>
    <property type="project" value="TreeGrafter"/>
</dbReference>
<comment type="catalytic activity">
    <reaction evidence="1">
        <text>ATP + protein L-histidine = ADP + protein N-phospho-L-histidine.</text>
        <dbReference type="EC" id="2.7.13.3"/>
    </reaction>
</comment>
<dbReference type="Proteomes" id="UP000092024">
    <property type="component" value="Unassembled WGS sequence"/>
</dbReference>
<keyword evidence="4" id="KW-0597">Phosphoprotein</keyword>
<evidence type="ECO:0000256" key="3">
    <source>
        <dbReference type="ARBA" id="ARBA00012438"/>
    </source>
</evidence>
<dbReference type="Gene3D" id="1.10.287.130">
    <property type="match status" value="1"/>
</dbReference>
<organism evidence="11 12">
    <name type="scientific">Paenibacillus oryzae</name>
    <dbReference type="NCBI Taxonomy" id="1844972"/>
    <lineage>
        <taxon>Bacteria</taxon>
        <taxon>Bacillati</taxon>
        <taxon>Bacillota</taxon>
        <taxon>Bacilli</taxon>
        <taxon>Bacillales</taxon>
        <taxon>Paenibacillaceae</taxon>
        <taxon>Paenibacillus</taxon>
    </lineage>
</organism>
<evidence type="ECO:0000256" key="8">
    <source>
        <dbReference type="ARBA" id="ARBA00022840"/>
    </source>
</evidence>
<dbReference type="PANTHER" id="PTHR45453">
    <property type="entry name" value="PHOSPHATE REGULON SENSOR PROTEIN PHOR"/>
    <property type="match status" value="1"/>
</dbReference>
<dbReference type="SMART" id="SM00388">
    <property type="entry name" value="HisKA"/>
    <property type="match status" value="1"/>
</dbReference>
<dbReference type="GO" id="GO:0000155">
    <property type="term" value="F:phosphorelay sensor kinase activity"/>
    <property type="evidence" value="ECO:0007669"/>
    <property type="project" value="InterPro"/>
</dbReference>
<reference evidence="11 12" key="1">
    <citation type="submission" date="2016-05" db="EMBL/GenBank/DDBJ databases">
        <title>Paenibacillus oryzae. sp. nov., isolated from the rice root.</title>
        <authorList>
            <person name="Zhang J."/>
            <person name="Zhang X."/>
        </authorList>
    </citation>
    <scope>NUCLEOTIDE SEQUENCE [LARGE SCALE GENOMIC DNA]</scope>
    <source>
        <strain evidence="11 12">1DrF-4</strain>
    </source>
</reference>
<dbReference type="RefSeq" id="WP_068684361.1">
    <property type="nucleotide sequence ID" value="NZ_LYPA01000064.1"/>
</dbReference>
<dbReference type="InterPro" id="IPR003661">
    <property type="entry name" value="HisK_dim/P_dom"/>
</dbReference>
<dbReference type="GO" id="GO:0016036">
    <property type="term" value="P:cellular response to phosphate starvation"/>
    <property type="evidence" value="ECO:0007669"/>
    <property type="project" value="TreeGrafter"/>
</dbReference>
<evidence type="ECO:0000259" key="10">
    <source>
        <dbReference type="PROSITE" id="PS50109"/>
    </source>
</evidence>
<evidence type="ECO:0000256" key="1">
    <source>
        <dbReference type="ARBA" id="ARBA00000085"/>
    </source>
</evidence>
<dbReference type="PROSITE" id="PS50109">
    <property type="entry name" value="HIS_KIN"/>
    <property type="match status" value="1"/>
</dbReference>
<keyword evidence="6" id="KW-0547">Nucleotide-binding</keyword>
<evidence type="ECO:0000256" key="6">
    <source>
        <dbReference type="ARBA" id="ARBA00022741"/>
    </source>
</evidence>
<evidence type="ECO:0000313" key="11">
    <source>
        <dbReference type="EMBL" id="OBR65061.1"/>
    </source>
</evidence>
<keyword evidence="8" id="KW-0067">ATP-binding</keyword>
<dbReference type="CDD" id="cd00082">
    <property type="entry name" value="HisKA"/>
    <property type="match status" value="1"/>
</dbReference>